<comment type="caution">
    <text evidence="2">The sequence shown here is derived from an EMBL/GenBank/DDBJ whole genome shotgun (WGS) entry which is preliminary data.</text>
</comment>
<keyword evidence="3" id="KW-1185">Reference proteome</keyword>
<dbReference type="AlphaFoldDB" id="A0A8J3N1R9"/>
<sequence length="499" mass="55702">MSQLSHAHVRSKTALLQPLLDAALLHYRTPLLNLLVKQYEHCKSGHFQIIMLEGQEGVGKTYVAQNFLHFLQWDVTQTAAVFQGRADASEQHHPYHPLFAMLQAWITHEAVTTRLSTLPYAGELLRLLPALAEQYPELSLSRTDNEEQARSHLAQAVAALGSAIAQTQPLVICLDNIQWADDSTLTLLCTLVSCWQHSATPILLLLCLRSDLVKARPALASWYTCMQHPDVLAANFALVPFTSQEVIATIHMLATQQTAHNSKQLDTIGLWLAILTGGNPLYLLEALRLLLAHNLIEVQRQSVQFRNVVRKSSRWLKIIPPGLHSLIHTRLDLLSPYAKAILTALATSGRGLTLVQLLALTGLSEQEGLEALDELVHEQFLVSEMNTIYHFTHESIGYILYSHMDSEQQLLLHQRIVALLQQEKAAPALLTKHAIAGKLYEQAFYAAMAAGDEAERLLASQDATAFYGQAEQALLQLAKQPSTTTPIEHLYRLFTRIYQ</sequence>
<dbReference type="InterPro" id="IPR053159">
    <property type="entry name" value="Hybrid_Histidine_Kinase"/>
</dbReference>
<dbReference type="InterPro" id="IPR027417">
    <property type="entry name" value="P-loop_NTPase"/>
</dbReference>
<evidence type="ECO:0000313" key="2">
    <source>
        <dbReference type="EMBL" id="GHO94462.1"/>
    </source>
</evidence>
<dbReference type="SUPFAM" id="SSF52540">
    <property type="entry name" value="P-loop containing nucleoside triphosphate hydrolases"/>
    <property type="match status" value="1"/>
</dbReference>
<dbReference type="PANTHER" id="PTHR43642:SF1">
    <property type="entry name" value="HYBRID SIGNAL TRANSDUCTION HISTIDINE KINASE G"/>
    <property type="match status" value="1"/>
</dbReference>
<evidence type="ECO:0000259" key="1">
    <source>
        <dbReference type="Pfam" id="PF13191"/>
    </source>
</evidence>
<dbReference type="Pfam" id="PF13191">
    <property type="entry name" value="AAA_16"/>
    <property type="match status" value="1"/>
</dbReference>
<dbReference type="InterPro" id="IPR041664">
    <property type="entry name" value="AAA_16"/>
</dbReference>
<dbReference type="Gene3D" id="3.40.50.300">
    <property type="entry name" value="P-loop containing nucleotide triphosphate hydrolases"/>
    <property type="match status" value="1"/>
</dbReference>
<proteinExistence type="predicted"/>
<evidence type="ECO:0000313" key="3">
    <source>
        <dbReference type="Proteomes" id="UP000597444"/>
    </source>
</evidence>
<protein>
    <recommendedName>
        <fullName evidence="1">Orc1-like AAA ATPase domain-containing protein</fullName>
    </recommendedName>
</protein>
<dbReference type="EMBL" id="BNJK01000001">
    <property type="protein sequence ID" value="GHO94462.1"/>
    <property type="molecule type" value="Genomic_DNA"/>
</dbReference>
<accession>A0A8J3N1R9</accession>
<feature type="domain" description="Orc1-like AAA ATPase" evidence="1">
    <location>
        <begin position="28"/>
        <end position="202"/>
    </location>
</feature>
<organism evidence="2 3">
    <name type="scientific">Reticulibacter mediterranei</name>
    <dbReference type="NCBI Taxonomy" id="2778369"/>
    <lineage>
        <taxon>Bacteria</taxon>
        <taxon>Bacillati</taxon>
        <taxon>Chloroflexota</taxon>
        <taxon>Ktedonobacteria</taxon>
        <taxon>Ktedonobacterales</taxon>
        <taxon>Reticulibacteraceae</taxon>
        <taxon>Reticulibacter</taxon>
    </lineage>
</organism>
<dbReference type="PANTHER" id="PTHR43642">
    <property type="entry name" value="HYBRID SIGNAL TRANSDUCTION HISTIDINE KINASE G"/>
    <property type="match status" value="1"/>
</dbReference>
<name>A0A8J3N1R9_9CHLR</name>
<gene>
    <name evidence="2" type="ORF">KSF_045100</name>
</gene>
<reference evidence="2" key="1">
    <citation type="submission" date="2020-10" db="EMBL/GenBank/DDBJ databases">
        <title>Taxonomic study of unclassified bacteria belonging to the class Ktedonobacteria.</title>
        <authorList>
            <person name="Yabe S."/>
            <person name="Wang C.M."/>
            <person name="Zheng Y."/>
            <person name="Sakai Y."/>
            <person name="Cavaletti L."/>
            <person name="Monciardini P."/>
            <person name="Donadio S."/>
        </authorList>
    </citation>
    <scope>NUCLEOTIDE SEQUENCE</scope>
    <source>
        <strain evidence="2">ID150040</strain>
    </source>
</reference>
<dbReference type="Proteomes" id="UP000597444">
    <property type="component" value="Unassembled WGS sequence"/>
</dbReference>
<dbReference type="RefSeq" id="WP_220205200.1">
    <property type="nucleotide sequence ID" value="NZ_BNJK01000001.1"/>
</dbReference>